<reference evidence="1" key="1">
    <citation type="submission" date="2021-06" db="EMBL/GenBank/DDBJ databases">
        <authorList>
            <person name="Szabo G."/>
        </authorList>
    </citation>
    <scope>NUCLEOTIDE SEQUENCE</scope>
    <source>
        <strain evidence="1">MYVALT</strain>
    </source>
</reference>
<dbReference type="EMBL" id="OU343031">
    <property type="protein sequence ID" value="CAG7597278.1"/>
    <property type="molecule type" value="Genomic_DNA"/>
</dbReference>
<protein>
    <submittedName>
        <fullName evidence="1">Uncharacterized protein</fullName>
    </submittedName>
</protein>
<gene>
    <name evidence="1" type="ORF">MYVALT_G_01640</name>
</gene>
<dbReference type="KEGG" id="vtr:MYVALT_G_01640"/>
<evidence type="ECO:0000313" key="1">
    <source>
        <dbReference type="EMBL" id="CAG7597278.1"/>
    </source>
</evidence>
<dbReference type="Proteomes" id="UP000693996">
    <property type="component" value="Chromosome"/>
</dbReference>
<sequence>MHSIADSVLGGDLAYCSEFPHSYGEAYCLSAFKMYRILHSNIYFKRKALH</sequence>
<dbReference type="AlphaFoldDB" id="A0A916JTM9"/>
<organism evidence="1 2">
    <name type="scientific">Candidatus Vallotiella hemipterorum</name>
    <dbReference type="NCBI Taxonomy" id="1177213"/>
    <lineage>
        <taxon>Bacteria</taxon>
        <taxon>Pseudomonadati</taxon>
        <taxon>Pseudomonadota</taxon>
        <taxon>Betaproteobacteria</taxon>
        <taxon>Burkholderiales</taxon>
        <taxon>Burkholderiaceae</taxon>
        <taxon>Candidatus Vallotiella</taxon>
    </lineage>
</organism>
<keyword evidence="2" id="KW-1185">Reference proteome</keyword>
<proteinExistence type="predicted"/>
<accession>A0A916JTM9</accession>
<name>A0A916JTM9_9BURK</name>
<evidence type="ECO:0000313" key="2">
    <source>
        <dbReference type="Proteomes" id="UP000693996"/>
    </source>
</evidence>